<dbReference type="GO" id="GO:0050808">
    <property type="term" value="P:synapse organization"/>
    <property type="evidence" value="ECO:0007669"/>
    <property type="project" value="TreeGrafter"/>
</dbReference>
<name>A0A914AAQ7_PATMI</name>
<feature type="compositionally biased region" description="Polar residues" evidence="3">
    <location>
        <begin position="11"/>
        <end position="22"/>
    </location>
</feature>
<accession>A0A914AAQ7</accession>
<feature type="region of interest" description="Disordered" evidence="3">
    <location>
        <begin position="1"/>
        <end position="24"/>
    </location>
</feature>
<reference evidence="4" key="1">
    <citation type="submission" date="2022-11" db="UniProtKB">
        <authorList>
            <consortium name="EnsemblMetazoa"/>
        </authorList>
    </citation>
    <scope>IDENTIFICATION</scope>
</reference>
<dbReference type="GO" id="GO:0048786">
    <property type="term" value="C:presynaptic active zone"/>
    <property type="evidence" value="ECO:0007669"/>
    <property type="project" value="TreeGrafter"/>
</dbReference>
<dbReference type="InterPro" id="IPR029515">
    <property type="entry name" value="Liprin"/>
</dbReference>
<dbReference type="AlphaFoldDB" id="A0A914AAQ7"/>
<feature type="coiled-coil region" evidence="2">
    <location>
        <begin position="168"/>
        <end position="202"/>
    </location>
</feature>
<keyword evidence="1" id="KW-0677">Repeat</keyword>
<evidence type="ECO:0000313" key="5">
    <source>
        <dbReference type="Proteomes" id="UP000887568"/>
    </source>
</evidence>
<evidence type="ECO:0000256" key="1">
    <source>
        <dbReference type="ARBA" id="ARBA00022737"/>
    </source>
</evidence>
<dbReference type="OrthoDB" id="2132119at2759"/>
<dbReference type="EnsemblMetazoa" id="XM_038205019.1">
    <property type="protein sequence ID" value="XP_038060947.1"/>
    <property type="gene ID" value="LOC119731762"/>
</dbReference>
<dbReference type="Proteomes" id="UP000887568">
    <property type="component" value="Unplaced"/>
</dbReference>
<keyword evidence="5" id="KW-1185">Reference proteome</keyword>
<evidence type="ECO:0000313" key="4">
    <source>
        <dbReference type="EnsemblMetazoa" id="XP_038060947.1"/>
    </source>
</evidence>
<feature type="coiled-coil region" evidence="2">
    <location>
        <begin position="30"/>
        <end position="64"/>
    </location>
</feature>
<dbReference type="PANTHER" id="PTHR12587">
    <property type="entry name" value="LAR INTERACTING PROTEIN LIP -RELATED PROTEIN"/>
    <property type="match status" value="1"/>
</dbReference>
<dbReference type="RefSeq" id="XP_038060947.1">
    <property type="nucleotide sequence ID" value="XM_038205019.1"/>
</dbReference>
<feature type="compositionally biased region" description="Pro residues" evidence="3">
    <location>
        <begin position="90"/>
        <end position="153"/>
    </location>
</feature>
<feature type="region of interest" description="Disordered" evidence="3">
    <location>
        <begin position="90"/>
        <end position="160"/>
    </location>
</feature>
<dbReference type="PRINTS" id="PR01217">
    <property type="entry name" value="PRICHEXTENSN"/>
</dbReference>
<proteinExistence type="predicted"/>
<keyword evidence="2" id="KW-0175">Coiled coil</keyword>
<dbReference type="PANTHER" id="PTHR12587:SF20">
    <property type="entry name" value="LIPRIN-ALPHA, ISOFORM E"/>
    <property type="match status" value="1"/>
</dbReference>
<organism evidence="4 5">
    <name type="scientific">Patiria miniata</name>
    <name type="common">Bat star</name>
    <name type="synonym">Asterina miniata</name>
    <dbReference type="NCBI Taxonomy" id="46514"/>
    <lineage>
        <taxon>Eukaryota</taxon>
        <taxon>Metazoa</taxon>
        <taxon>Echinodermata</taxon>
        <taxon>Eleutherozoa</taxon>
        <taxon>Asterozoa</taxon>
        <taxon>Asteroidea</taxon>
        <taxon>Valvatacea</taxon>
        <taxon>Valvatida</taxon>
        <taxon>Asterinidae</taxon>
        <taxon>Patiria</taxon>
    </lineage>
</organism>
<evidence type="ECO:0000256" key="3">
    <source>
        <dbReference type="SAM" id="MobiDB-lite"/>
    </source>
</evidence>
<evidence type="ECO:0000256" key="2">
    <source>
        <dbReference type="SAM" id="Coils"/>
    </source>
</evidence>
<dbReference type="GeneID" id="119731762"/>
<protein>
    <submittedName>
        <fullName evidence="4">Uncharacterized protein</fullName>
    </submittedName>
</protein>
<sequence>MMCDVMPTISEDGSQRGSSYGDDSNFEQLMVNMLDERDRLMESLRETQDALSGADMRIGELEREREMLHKQLSTGLPRVSLKSFCLKPSCPPPNSNPNPPTPTKPHPIPPLPHPTPSPPHPTYPQQSPPPTHPLPPHLTQPHPTPTSPPPHPNLTPTHPFEEPRIKEFATLTKELNQSREQLLEREEEIAELKAERNNTRCIHMRHGYFVPFDSYSWNILNAWSRGTSAP</sequence>